<dbReference type="PROSITE" id="PS50877">
    <property type="entry name" value="GOLOCO"/>
    <property type="match status" value="3"/>
</dbReference>
<dbReference type="PANTHER" id="PTHR45954:SF1">
    <property type="entry name" value="LD33695P"/>
    <property type="match status" value="1"/>
</dbReference>
<evidence type="ECO:0000256" key="6">
    <source>
        <dbReference type="ARBA" id="ARBA00022553"/>
    </source>
</evidence>
<reference evidence="12" key="2">
    <citation type="journal article" date="2016" name="Mol. Ecol.">
        <title>Population genomics of the filarial nematode parasite Wuchereria bancrofti from mosquitoes.</title>
        <authorList>
            <person name="Small S.T."/>
            <person name="Reimer L.J."/>
            <person name="Tisch D.J."/>
            <person name="King C.L."/>
            <person name="Christensen B.M."/>
            <person name="Siba P.M."/>
            <person name="Kazura J.W."/>
            <person name="Serre D."/>
            <person name="Zimmerman P.A."/>
        </authorList>
    </citation>
    <scope>NUCLEOTIDE SEQUENCE</scope>
    <source>
        <strain evidence="12">pt0022</strain>
    </source>
</reference>
<keyword evidence="9" id="KW-0472">Membrane</keyword>
<dbReference type="STRING" id="6293.A0A1I8EM97"/>
<evidence type="ECO:0000256" key="7">
    <source>
        <dbReference type="ARBA" id="ARBA00022737"/>
    </source>
</evidence>
<dbReference type="PROSITE" id="PS50005">
    <property type="entry name" value="TPR"/>
    <property type="match status" value="1"/>
</dbReference>
<evidence type="ECO:0000256" key="11">
    <source>
        <dbReference type="SAM" id="MobiDB-lite"/>
    </source>
</evidence>
<dbReference type="FunFam" id="1.25.40.10:FF:000043">
    <property type="entry name" value="G-protein-signaling modulator 2 isoform X1"/>
    <property type="match status" value="1"/>
</dbReference>
<dbReference type="WBParaSite" id="mrna-Wban_02080">
    <property type="protein sequence ID" value="mrna-Wban_02080"/>
    <property type="gene ID" value="Wban_02080"/>
</dbReference>
<feature type="repeat" description="TPR" evidence="10">
    <location>
        <begin position="239"/>
        <end position="272"/>
    </location>
</feature>
<dbReference type="InterPro" id="IPR052386">
    <property type="entry name" value="GPSM"/>
</dbReference>
<dbReference type="WBParaSite" id="maker-PairedContig_309-snap-gene-0.8-mRNA-1">
    <property type="protein sequence ID" value="maker-PairedContig_309-snap-gene-0.8-mRNA-1"/>
    <property type="gene ID" value="maker-PairedContig_309-snap-gene-0.8"/>
</dbReference>
<evidence type="ECO:0000256" key="1">
    <source>
        <dbReference type="ARBA" id="ARBA00004236"/>
    </source>
</evidence>
<feature type="region of interest" description="Disordered" evidence="11">
    <location>
        <begin position="578"/>
        <end position="598"/>
    </location>
</feature>
<keyword evidence="4" id="KW-1003">Cell membrane</keyword>
<dbReference type="Pfam" id="PF13424">
    <property type="entry name" value="TPR_12"/>
    <property type="match status" value="1"/>
</dbReference>
<name>A0A1I8EM97_WUCBA</name>
<sequence length="741" mass="82077">MSVPLAVEGMDALALAQEGERLCRENSMKAGIKYLEMALKKKINLGGRSLEALSAIYSQLGNAYFVLRIFDRALEYHRHDLETAKLLNDRCGLAKAHGNIANTYKALGDFDSAYEHAVAHLRLAQELNDKECEAGALYNVASVYHCRAKTIIHASEPLDKSGLLTASDMTATSQLQAAINCYLQNLHIVENMKDFVACGRTYGNIGNSYYMLGDYATAVYYHNKRLDIARQYGDRAAMRRAYTNLGNAHIFLSETAKALEYYRLALSVAAELHDEVTEAQCCFNVGNGAAICGDHVTAIEYHIRYLKLARDLGDRAAESRACAALATDFRKQGMVGKAVYFYALQGQISIEMGDRGNEESVRNSLEDLLKSVKKWPIKEVNDLEMDSSGDPEPHSALDLNASLKKLLCESELTVGSGFTRELLNVSTTAIDKQPIQFATYNDDFFEMVSRLQSKRLNDQRCDPIILSDLTNHSKNVTRQSDTIACNPEAEARFGRRNRLSALFGRVGKAAKRQSLLMSASFFPSTTSTPRTHVSSMKRQLLGDSGDRLHNKSAICASTSRSSSDDVVAQNAIDGTDDAFVQSGTSRTTKSPEFRIPVAPPRNRARCNQVILPNSISSRQKNGAEGMLDLIASLQGRRMEEQRAHLNVQSEPISLPVSGEVEDRNDNVEQSAPSPSHVERSRSEDAGSLYEMVIRSQRDRLDEQRSELPRTIPVEDVSRIVMSMQKGRIETQRAVLTSASQN</sequence>
<evidence type="ECO:0000256" key="9">
    <source>
        <dbReference type="ARBA" id="ARBA00023136"/>
    </source>
</evidence>
<dbReference type="InterPro" id="IPR019734">
    <property type="entry name" value="TPR_rpt"/>
</dbReference>
<keyword evidence="7" id="KW-0677">Repeat</keyword>
<feature type="compositionally biased region" description="Polar residues" evidence="11">
    <location>
        <begin position="581"/>
        <end position="590"/>
    </location>
</feature>
<accession>A0A1I8EM97</accession>
<evidence type="ECO:0000256" key="5">
    <source>
        <dbReference type="ARBA" id="ARBA00022490"/>
    </source>
</evidence>
<dbReference type="PANTHER" id="PTHR45954">
    <property type="entry name" value="LD33695P"/>
    <property type="match status" value="1"/>
</dbReference>
<keyword evidence="6" id="KW-0597">Phosphoprotein</keyword>
<reference evidence="13" key="3">
    <citation type="submission" date="2016-11" db="UniProtKB">
        <authorList>
            <consortium name="WormBaseParasite"/>
        </authorList>
    </citation>
    <scope>IDENTIFICATION</scope>
    <source>
        <strain evidence="13 14">pt0022</strain>
    </source>
</reference>
<dbReference type="GO" id="GO:0000132">
    <property type="term" value="P:establishment of mitotic spindle orientation"/>
    <property type="evidence" value="ECO:0007669"/>
    <property type="project" value="TreeGrafter"/>
</dbReference>
<evidence type="ECO:0000313" key="13">
    <source>
        <dbReference type="WBParaSite" id="maker-PairedContig_309-snap-gene-0.8-mRNA-1"/>
    </source>
</evidence>
<evidence type="ECO:0000313" key="14">
    <source>
        <dbReference type="WBParaSite" id="mrna-Wban_02080"/>
    </source>
</evidence>
<evidence type="ECO:0000256" key="4">
    <source>
        <dbReference type="ARBA" id="ARBA00022475"/>
    </source>
</evidence>
<dbReference type="Pfam" id="PF02188">
    <property type="entry name" value="GoLoco"/>
    <property type="match status" value="2"/>
</dbReference>
<dbReference type="InterPro" id="IPR003109">
    <property type="entry name" value="GoLoco_motif"/>
</dbReference>
<evidence type="ECO:0000256" key="10">
    <source>
        <dbReference type="PROSITE-ProRule" id="PRU00339"/>
    </source>
</evidence>
<comment type="similarity">
    <text evidence="3">Belongs to the GPSM family.</text>
</comment>
<evidence type="ECO:0000256" key="8">
    <source>
        <dbReference type="ARBA" id="ARBA00022803"/>
    </source>
</evidence>
<evidence type="ECO:0000256" key="2">
    <source>
        <dbReference type="ARBA" id="ARBA00004496"/>
    </source>
</evidence>
<evidence type="ECO:0000256" key="3">
    <source>
        <dbReference type="ARBA" id="ARBA00006600"/>
    </source>
</evidence>
<evidence type="ECO:0000313" key="12">
    <source>
        <dbReference type="Proteomes" id="UP000093561"/>
    </source>
</evidence>
<dbReference type="Proteomes" id="UP000093561">
    <property type="component" value="Unassembled WGS sequence"/>
</dbReference>
<organism evidence="13">
    <name type="scientific">Wuchereria bancrofti</name>
    <dbReference type="NCBI Taxonomy" id="6293"/>
    <lineage>
        <taxon>Eukaryota</taxon>
        <taxon>Metazoa</taxon>
        <taxon>Ecdysozoa</taxon>
        <taxon>Nematoda</taxon>
        <taxon>Chromadorea</taxon>
        <taxon>Rhabditida</taxon>
        <taxon>Spirurina</taxon>
        <taxon>Spiruromorpha</taxon>
        <taxon>Filarioidea</taxon>
        <taxon>Onchocercidae</taxon>
        <taxon>Wuchereria</taxon>
    </lineage>
</organism>
<dbReference type="InterPro" id="IPR011990">
    <property type="entry name" value="TPR-like_helical_dom_sf"/>
</dbReference>
<dbReference type="GO" id="GO:0005886">
    <property type="term" value="C:plasma membrane"/>
    <property type="evidence" value="ECO:0007669"/>
    <property type="project" value="UniProtKB-SubCell"/>
</dbReference>
<dbReference type="SMART" id="SM00390">
    <property type="entry name" value="GoLoco"/>
    <property type="match status" value="4"/>
</dbReference>
<proteinExistence type="inferred from homology"/>
<dbReference type="AlphaFoldDB" id="A0A1I8EM97"/>
<dbReference type="Gene3D" id="1.25.40.10">
    <property type="entry name" value="Tetratricopeptide repeat domain"/>
    <property type="match status" value="3"/>
</dbReference>
<dbReference type="GO" id="GO:0005092">
    <property type="term" value="F:GDP-dissociation inhibitor activity"/>
    <property type="evidence" value="ECO:0007669"/>
    <property type="project" value="TreeGrafter"/>
</dbReference>
<dbReference type="SUPFAM" id="SSF48452">
    <property type="entry name" value="TPR-like"/>
    <property type="match status" value="2"/>
</dbReference>
<protein>
    <submittedName>
        <fullName evidence="13 14">Uncharacterized protein</fullName>
    </submittedName>
</protein>
<dbReference type="SMART" id="SM00028">
    <property type="entry name" value="TPR"/>
    <property type="match status" value="5"/>
</dbReference>
<dbReference type="GO" id="GO:0001965">
    <property type="term" value="F:G-protein alpha-subunit binding"/>
    <property type="evidence" value="ECO:0007669"/>
    <property type="project" value="TreeGrafter"/>
</dbReference>
<reference evidence="12" key="1">
    <citation type="submission" date="2015-03" db="EMBL/GenBank/DDBJ databases">
        <title>Wuchereria bancrofti Genome Sequencing Papua New Guinea Strain.</title>
        <authorList>
            <person name="Small S.T."/>
            <person name="Serre D."/>
            <person name="Zimmerman P.A."/>
        </authorList>
    </citation>
    <scope>NUCLEOTIDE SEQUENCE [LARGE SCALE GENOMIC DNA]</scope>
    <source>
        <strain evidence="12">pt0022</strain>
    </source>
</reference>
<comment type="subcellular location">
    <subcellularLocation>
        <location evidence="1">Cell membrane</location>
    </subcellularLocation>
    <subcellularLocation>
        <location evidence="2">Cytoplasm</location>
    </subcellularLocation>
</comment>
<dbReference type="GO" id="GO:0005938">
    <property type="term" value="C:cell cortex"/>
    <property type="evidence" value="ECO:0007669"/>
    <property type="project" value="TreeGrafter"/>
</dbReference>
<dbReference type="Pfam" id="PF13176">
    <property type="entry name" value="TPR_7"/>
    <property type="match status" value="1"/>
</dbReference>
<keyword evidence="5" id="KW-0963">Cytoplasm</keyword>
<feature type="region of interest" description="Disordered" evidence="11">
    <location>
        <begin position="645"/>
        <end position="686"/>
    </location>
</feature>
<keyword evidence="8 10" id="KW-0802">TPR repeat</keyword>